<dbReference type="InterPro" id="IPR028098">
    <property type="entry name" value="Glyco_trans_4-like_N"/>
</dbReference>
<feature type="domain" description="Glycosyltransferase subfamily 4-like N-terminal" evidence="3">
    <location>
        <begin position="13"/>
        <end position="165"/>
    </location>
</feature>
<dbReference type="GO" id="GO:0016757">
    <property type="term" value="F:glycosyltransferase activity"/>
    <property type="evidence" value="ECO:0007669"/>
    <property type="project" value="UniProtKB-KW"/>
</dbReference>
<name>A0ABZ2UUZ0_9CYAN</name>
<dbReference type="SUPFAM" id="SSF53756">
    <property type="entry name" value="UDP-Glycosyltransferase/glycogen phosphorylase"/>
    <property type="match status" value="1"/>
</dbReference>
<dbReference type="RefSeq" id="WP_353931683.1">
    <property type="nucleotide sequence ID" value="NZ_CP150886.1"/>
</dbReference>
<dbReference type="EC" id="2.4.-.-" evidence="4"/>
<dbReference type="PANTHER" id="PTHR12526">
    <property type="entry name" value="GLYCOSYLTRANSFERASE"/>
    <property type="match status" value="1"/>
</dbReference>
<evidence type="ECO:0000256" key="1">
    <source>
        <dbReference type="ARBA" id="ARBA00022676"/>
    </source>
</evidence>
<dbReference type="Proteomes" id="UP001483337">
    <property type="component" value="Chromosome"/>
</dbReference>
<evidence type="ECO:0000256" key="2">
    <source>
        <dbReference type="ARBA" id="ARBA00022679"/>
    </source>
</evidence>
<protein>
    <submittedName>
        <fullName evidence="4">Glycosyltransferase family 4 protein</fullName>
        <ecNumber evidence="4">2.4.-.-</ecNumber>
    </submittedName>
</protein>
<dbReference type="EMBL" id="CP150886">
    <property type="protein sequence ID" value="WZB88779.1"/>
    <property type="molecule type" value="Genomic_DNA"/>
</dbReference>
<accession>A0ABZ2UUZ0</accession>
<keyword evidence="1 4" id="KW-0328">Glycosyltransferase</keyword>
<evidence type="ECO:0000313" key="5">
    <source>
        <dbReference type="Proteomes" id="UP001483337"/>
    </source>
</evidence>
<gene>
    <name evidence="4" type="ORF">WJM97_03605</name>
</gene>
<evidence type="ECO:0000259" key="3">
    <source>
        <dbReference type="Pfam" id="PF13439"/>
    </source>
</evidence>
<dbReference type="Pfam" id="PF13692">
    <property type="entry name" value="Glyco_trans_1_4"/>
    <property type="match status" value="1"/>
</dbReference>
<organism evidence="4 5">
    <name type="scientific">Okeanomitos corallinicola TIOX110</name>
    <dbReference type="NCBI Taxonomy" id="3133117"/>
    <lineage>
        <taxon>Bacteria</taxon>
        <taxon>Bacillati</taxon>
        <taxon>Cyanobacteriota</taxon>
        <taxon>Cyanophyceae</taxon>
        <taxon>Nostocales</taxon>
        <taxon>Aphanizomenonaceae</taxon>
        <taxon>Okeanomitos</taxon>
    </lineage>
</organism>
<sequence length="363" mass="41653">MKVVLLNLCFKEYATELANGLVNYVDLTVIQQENKDQDAREVLDPRISVLTFNKPKMRDPKNIQAMGEMMDLIRQVNPDILHVQEVNDIWYLLTILFQKLPPLVTTIHDIFSHPGDATKVFGSDYSRPIAFYRSQKIIVHTEQLKNTLHQKYFLPNHKVHVFPHGEIATWYKRHEHKDIPAKEPFTLLFFGRIWPYKGLKYLVEAMPLVAAKIPQVKLIIAGRGEKIEQYFPNGYDKERYEILNQFITNEDVIKLFARSTITVLPYIEASQSGVAALSYGMGTPVIASDVGGLSEIVKHQQDGLLVPPCDVKALAESIISLLQNQELYQKMQAATLIRCQQDLNWSNIAEQTVRVYHKLLQVK</sequence>
<evidence type="ECO:0000313" key="4">
    <source>
        <dbReference type="EMBL" id="WZB88779.1"/>
    </source>
</evidence>
<keyword evidence="2 4" id="KW-0808">Transferase</keyword>
<dbReference type="Gene3D" id="3.40.50.2000">
    <property type="entry name" value="Glycogen Phosphorylase B"/>
    <property type="match status" value="2"/>
</dbReference>
<reference evidence="4 5" key="1">
    <citation type="submission" date="2024-04" db="EMBL/GenBank/DDBJ databases">
        <title>Okeanomitos corallinicola gen. &amp; sp. nov. (Nostocales, Cyanobacteria), a new toxic marine heterocyst-forming cyanobacterium from a coral reef.</title>
        <authorList>
            <person name="Li H."/>
            <person name="Li R."/>
            <person name="Kang J."/>
            <person name="Hii K.S."/>
            <person name="Mohamed H.F."/>
            <person name="Xu X."/>
            <person name="Luo Z."/>
        </authorList>
    </citation>
    <scope>NUCLEOTIDE SEQUENCE [LARGE SCALE GENOMIC DNA]</scope>
    <source>
        <strain evidence="4 5">TIOX110</strain>
    </source>
</reference>
<keyword evidence="5" id="KW-1185">Reference proteome</keyword>
<dbReference type="Pfam" id="PF13439">
    <property type="entry name" value="Glyco_transf_4"/>
    <property type="match status" value="1"/>
</dbReference>
<proteinExistence type="predicted"/>
<dbReference type="PANTHER" id="PTHR12526:SF510">
    <property type="entry name" value="D-INOSITOL 3-PHOSPHATE GLYCOSYLTRANSFERASE"/>
    <property type="match status" value="1"/>
</dbReference>
<dbReference type="CDD" id="cd03801">
    <property type="entry name" value="GT4_PimA-like"/>
    <property type="match status" value="1"/>
</dbReference>